<feature type="domain" description="FAD-dependent urate hydroxylase HpyO/Asp monooxygenase CreE-like FAD/NAD(P)-binding" evidence="1">
    <location>
        <begin position="6"/>
        <end position="164"/>
    </location>
</feature>
<evidence type="ECO:0000313" key="2">
    <source>
        <dbReference type="EMBL" id="GJE01244.1"/>
    </source>
</evidence>
<reference evidence="2" key="1">
    <citation type="journal article" date="2021" name="Front. Microbiol.">
        <title>Comprehensive Comparative Genomics and Phenotyping of Methylobacterium Species.</title>
        <authorList>
            <person name="Alessa O."/>
            <person name="Ogura Y."/>
            <person name="Fujitani Y."/>
            <person name="Takami H."/>
            <person name="Hayashi T."/>
            <person name="Sahin N."/>
            <person name="Tani A."/>
        </authorList>
    </citation>
    <scope>NUCLEOTIDE SEQUENCE</scope>
    <source>
        <strain evidence="2">DSM 17168</strain>
    </source>
</reference>
<dbReference type="InterPro" id="IPR036188">
    <property type="entry name" value="FAD/NAD-bd_sf"/>
</dbReference>
<reference evidence="2" key="2">
    <citation type="submission" date="2021-08" db="EMBL/GenBank/DDBJ databases">
        <authorList>
            <person name="Tani A."/>
            <person name="Ola A."/>
            <person name="Ogura Y."/>
            <person name="Katsura K."/>
            <person name="Hayashi T."/>
        </authorList>
    </citation>
    <scope>NUCLEOTIDE SEQUENCE</scope>
    <source>
        <strain evidence="2">DSM 17168</strain>
    </source>
</reference>
<evidence type="ECO:0000313" key="3">
    <source>
        <dbReference type="Proteomes" id="UP001055153"/>
    </source>
</evidence>
<keyword evidence="3" id="KW-1185">Reference proteome</keyword>
<dbReference type="PANTHER" id="PTHR40254">
    <property type="entry name" value="BLR0577 PROTEIN"/>
    <property type="match status" value="1"/>
</dbReference>
<proteinExistence type="predicted"/>
<sequence length="466" mass="48951">MDPVIAVAGAGFSGSMAALHLLAALPRPWSVLLCERGDAFGRGLAYGTQAADHLLNLRAATMSAFPDRPHHFSDWLARLAGDPAEAAAAAGIRHEPAGTFAPRGLYGRYLAALLTEALTAAGAPRLRLVHDAIVDLEPRPGGVTLRTEGGQAFAAAGAVLAMGHVAGPGGPPSAHRLDPWAPEAFGRLHPNLPVLIVGSGLTMIDAVASLRGQGFSGRILALSRRGLLPSVHAPTRPWPVPDLTPDDLASLARLTRRIRREIAAARAAGQDWRDVIDALRPIVDYLWRALPVAERARFLRHLRPFWDVHRHRAAPPSAAAIADAIAAGQLEVRAGRILAIADEPGQAVVTIRPRGAGADVTLTVQAILDATGIGPIRESVDPLLCRLAARGLVRPGPFGLGLDAGPDYRLRGAKAGGRLWTLGPLLRGTLWECIAVPDIRNQAVEVAALVAAEVEADRGACRAAVA</sequence>
<comment type="caution">
    <text evidence="2">The sequence shown here is derived from an EMBL/GenBank/DDBJ whole genome shotgun (WGS) entry which is preliminary data.</text>
</comment>
<dbReference type="PANTHER" id="PTHR40254:SF1">
    <property type="entry name" value="BLR0577 PROTEIN"/>
    <property type="match status" value="1"/>
</dbReference>
<dbReference type="Proteomes" id="UP001055153">
    <property type="component" value="Unassembled WGS sequence"/>
</dbReference>
<dbReference type="EMBL" id="BPQQ01000035">
    <property type="protein sequence ID" value="GJE01244.1"/>
    <property type="molecule type" value="Genomic_DNA"/>
</dbReference>
<dbReference type="SUPFAM" id="SSF51905">
    <property type="entry name" value="FAD/NAD(P)-binding domain"/>
    <property type="match status" value="1"/>
</dbReference>
<dbReference type="Gene3D" id="3.50.50.60">
    <property type="entry name" value="FAD/NAD(P)-binding domain"/>
    <property type="match status" value="1"/>
</dbReference>
<protein>
    <recommendedName>
        <fullName evidence="1">FAD-dependent urate hydroxylase HpyO/Asp monooxygenase CreE-like FAD/NAD(P)-binding domain-containing protein</fullName>
    </recommendedName>
</protein>
<evidence type="ECO:0000259" key="1">
    <source>
        <dbReference type="Pfam" id="PF13454"/>
    </source>
</evidence>
<dbReference type="InterPro" id="IPR052189">
    <property type="entry name" value="L-asp_N-monooxygenase_NS-form"/>
</dbReference>
<accession>A0ABQ4SDS6</accession>
<gene>
    <name evidence="2" type="ORF">GMJLKIPL_3173</name>
</gene>
<organism evidence="2 3">
    <name type="scientific">Methylobacterium isbiliense</name>
    <dbReference type="NCBI Taxonomy" id="315478"/>
    <lineage>
        <taxon>Bacteria</taxon>
        <taxon>Pseudomonadati</taxon>
        <taxon>Pseudomonadota</taxon>
        <taxon>Alphaproteobacteria</taxon>
        <taxon>Hyphomicrobiales</taxon>
        <taxon>Methylobacteriaceae</taxon>
        <taxon>Methylobacterium</taxon>
    </lineage>
</organism>
<dbReference type="RefSeq" id="WP_238236052.1">
    <property type="nucleotide sequence ID" value="NZ_BPQQ01000035.1"/>
</dbReference>
<name>A0ABQ4SDS6_9HYPH</name>
<dbReference type="InterPro" id="IPR038732">
    <property type="entry name" value="HpyO/CreE_NAD-binding"/>
</dbReference>
<dbReference type="Pfam" id="PF13454">
    <property type="entry name" value="NAD_binding_9"/>
    <property type="match status" value="1"/>
</dbReference>